<dbReference type="InterPro" id="IPR014001">
    <property type="entry name" value="Helicase_ATP-bd"/>
</dbReference>
<feature type="domain" description="RING-type" evidence="6">
    <location>
        <begin position="466"/>
        <end position="507"/>
    </location>
</feature>
<name>A0A6C0HEW0_9ZZZZ</name>
<dbReference type="Pfam" id="PF00271">
    <property type="entry name" value="Helicase_C"/>
    <property type="match status" value="1"/>
</dbReference>
<dbReference type="PANTHER" id="PTHR45626">
    <property type="entry name" value="TRANSCRIPTION TERMINATION FACTOR 2-RELATED"/>
    <property type="match status" value="1"/>
</dbReference>
<evidence type="ECO:0000256" key="5">
    <source>
        <dbReference type="SAM" id="Coils"/>
    </source>
</evidence>
<dbReference type="GO" id="GO:0005634">
    <property type="term" value="C:nucleus"/>
    <property type="evidence" value="ECO:0007669"/>
    <property type="project" value="TreeGrafter"/>
</dbReference>
<keyword evidence="4" id="KW-0067">ATP-binding</keyword>
<evidence type="ECO:0000256" key="2">
    <source>
        <dbReference type="ARBA" id="ARBA00022801"/>
    </source>
</evidence>
<dbReference type="GO" id="GO:0008094">
    <property type="term" value="F:ATP-dependent activity, acting on DNA"/>
    <property type="evidence" value="ECO:0007669"/>
    <property type="project" value="TreeGrafter"/>
</dbReference>
<dbReference type="AlphaFoldDB" id="A0A6C0HEW0"/>
<keyword evidence="2" id="KW-0378">Hydrolase</keyword>
<dbReference type="Pfam" id="PF13920">
    <property type="entry name" value="zf-C3HC4_3"/>
    <property type="match status" value="1"/>
</dbReference>
<dbReference type="InterPro" id="IPR000330">
    <property type="entry name" value="SNF2_N"/>
</dbReference>
<dbReference type="GO" id="GO:0016787">
    <property type="term" value="F:hydrolase activity"/>
    <property type="evidence" value="ECO:0007669"/>
    <property type="project" value="UniProtKB-KW"/>
</dbReference>
<keyword evidence="1" id="KW-0547">Nucleotide-binding</keyword>
<dbReference type="InterPro" id="IPR013083">
    <property type="entry name" value="Znf_RING/FYVE/PHD"/>
</dbReference>
<dbReference type="InterPro" id="IPR050628">
    <property type="entry name" value="SNF2_RAD54_helicase_TF"/>
</dbReference>
<dbReference type="SUPFAM" id="SSF57850">
    <property type="entry name" value="RING/U-box"/>
    <property type="match status" value="1"/>
</dbReference>
<dbReference type="EMBL" id="MN739944">
    <property type="protein sequence ID" value="QHT79039.1"/>
    <property type="molecule type" value="Genomic_DNA"/>
</dbReference>
<dbReference type="InterPro" id="IPR001650">
    <property type="entry name" value="Helicase_C-like"/>
</dbReference>
<dbReference type="CDD" id="cd18793">
    <property type="entry name" value="SF2_C_SNF"/>
    <property type="match status" value="1"/>
</dbReference>
<accession>A0A6C0HEW0</accession>
<dbReference type="InterPro" id="IPR027417">
    <property type="entry name" value="P-loop_NTPase"/>
</dbReference>
<evidence type="ECO:0000259" key="6">
    <source>
        <dbReference type="PROSITE" id="PS50089"/>
    </source>
</evidence>
<keyword evidence="5" id="KW-0175">Coiled coil</keyword>
<reference evidence="7" key="1">
    <citation type="journal article" date="2020" name="Nature">
        <title>Giant virus diversity and host interactions through global metagenomics.</title>
        <authorList>
            <person name="Schulz F."/>
            <person name="Roux S."/>
            <person name="Paez-Espino D."/>
            <person name="Jungbluth S."/>
            <person name="Walsh D.A."/>
            <person name="Denef V.J."/>
            <person name="McMahon K.D."/>
            <person name="Konstantinidis K.T."/>
            <person name="Eloe-Fadrosh E.A."/>
            <person name="Kyrpides N.C."/>
            <person name="Woyke T."/>
        </authorList>
    </citation>
    <scope>NUCLEOTIDE SEQUENCE</scope>
    <source>
        <strain evidence="7">GVMAG-M-3300023179-97</strain>
    </source>
</reference>
<dbReference type="InterPro" id="IPR001841">
    <property type="entry name" value="Znf_RING"/>
</dbReference>
<proteinExistence type="predicted"/>
<evidence type="ECO:0000313" key="7">
    <source>
        <dbReference type="EMBL" id="QHT79039.1"/>
    </source>
</evidence>
<feature type="coiled-coil region" evidence="5">
    <location>
        <begin position="437"/>
        <end position="464"/>
    </location>
</feature>
<dbReference type="GO" id="GO:0006281">
    <property type="term" value="P:DNA repair"/>
    <property type="evidence" value="ECO:0007669"/>
    <property type="project" value="TreeGrafter"/>
</dbReference>
<organism evidence="7">
    <name type="scientific">viral metagenome</name>
    <dbReference type="NCBI Taxonomy" id="1070528"/>
    <lineage>
        <taxon>unclassified sequences</taxon>
        <taxon>metagenomes</taxon>
        <taxon>organismal metagenomes</taxon>
    </lineage>
</organism>
<evidence type="ECO:0000256" key="1">
    <source>
        <dbReference type="ARBA" id="ARBA00022741"/>
    </source>
</evidence>
<evidence type="ECO:0000256" key="3">
    <source>
        <dbReference type="ARBA" id="ARBA00022806"/>
    </source>
</evidence>
<protein>
    <recommendedName>
        <fullName evidence="6">RING-type domain-containing protein</fullName>
    </recommendedName>
</protein>
<dbReference type="Pfam" id="PF00176">
    <property type="entry name" value="SNF2-rel_dom"/>
    <property type="match status" value="1"/>
</dbReference>
<evidence type="ECO:0000256" key="4">
    <source>
        <dbReference type="ARBA" id="ARBA00022840"/>
    </source>
</evidence>
<dbReference type="GO" id="GO:0004386">
    <property type="term" value="F:helicase activity"/>
    <property type="evidence" value="ECO:0007669"/>
    <property type="project" value="UniProtKB-KW"/>
</dbReference>
<keyword evidence="3" id="KW-0347">Helicase</keyword>
<dbReference type="InterPro" id="IPR049730">
    <property type="entry name" value="SNF2/RAD54-like_C"/>
</dbReference>
<sequence length="664" mass="75280">MSTNDIFSSDTLNTWSTDVLLKTLDTGFRQALTANSPQIQQPKEILVSLKPHQRAMIHAMVEHERASMSGIEYNSTKTFTNYGILGDDVGSGKSLVILGYLAHRKHIHIATNRNTLYPYSKSNIFTICTKEYNNSDQTSTPSLIIVPHTIYRQWQDYCKKQTTLNVFYAKSSKEIILGNKNYIPHNDISGSVVEFKKKFLSSDIVLVSNTLYSEVQEIARNYNLVWNRVFVDEVDSIYLTSGNPQPETPFTWFITATWSNFLLHGRYIRPLLLEYYIANQNKYSPELGEWLKSELGISNYVGLNHGRITLLHSRSTNWLRDYFSDHIFRGICLLFNSKQFLKESQSMPGQIEQTILCEQPASHRAILGLVNQNIQGMIHAGNIEGALIELGVPADTPMNLVQAVTREREKELDRLKKTLAFKESVDYATPAAKEGALASLRTRIQSVEEQLKVFRERLGNTTSEECPICYEDPKQGSATLTPCCHRIFCGGCILNSLTRRLECPMCRAGIQTNQLVQLVDENKVIKKKNEKEKNKLLSKQKQLLKILKENPNARVLVFSRYENPFNNLEKDCDSAGITYHTLRGNKDVIANTIKSFEAGEKRVLFLPTQSTGAGLNLVSATHVVLLHAMTPEEEKQVIGRAYRLGRTQPLTVLRLLHEGETIIN</sequence>
<dbReference type="PROSITE" id="PS50089">
    <property type="entry name" value="ZF_RING_2"/>
    <property type="match status" value="1"/>
</dbReference>
<dbReference type="SMART" id="SM00487">
    <property type="entry name" value="DEXDc"/>
    <property type="match status" value="1"/>
</dbReference>
<dbReference type="GO" id="GO:0005524">
    <property type="term" value="F:ATP binding"/>
    <property type="evidence" value="ECO:0007669"/>
    <property type="project" value="UniProtKB-KW"/>
</dbReference>
<dbReference type="Gene3D" id="3.40.50.300">
    <property type="entry name" value="P-loop containing nucleotide triphosphate hydrolases"/>
    <property type="match status" value="2"/>
</dbReference>
<dbReference type="SMART" id="SM00490">
    <property type="entry name" value="HELICc"/>
    <property type="match status" value="1"/>
</dbReference>
<dbReference type="SMART" id="SM00184">
    <property type="entry name" value="RING"/>
    <property type="match status" value="1"/>
</dbReference>
<dbReference type="Gene3D" id="3.30.40.10">
    <property type="entry name" value="Zinc/RING finger domain, C3HC4 (zinc finger)"/>
    <property type="match status" value="1"/>
</dbReference>
<dbReference type="SUPFAM" id="SSF52540">
    <property type="entry name" value="P-loop containing nucleoside triphosphate hydrolases"/>
    <property type="match status" value="2"/>
</dbReference>